<dbReference type="Pfam" id="PF10384">
    <property type="entry name" value="Scm3"/>
    <property type="match status" value="1"/>
</dbReference>
<dbReference type="InterPro" id="IPR009072">
    <property type="entry name" value="Histone-fold"/>
</dbReference>
<dbReference type="Proteomes" id="UP000077154">
    <property type="component" value="Unassembled WGS sequence"/>
</dbReference>
<feature type="compositionally biased region" description="Basic residues" evidence="1">
    <location>
        <begin position="354"/>
        <end position="369"/>
    </location>
</feature>
<accession>A0A177ACI6</accession>
<dbReference type="GeneID" id="36286907"/>
<dbReference type="GO" id="GO:0005634">
    <property type="term" value="C:nucleus"/>
    <property type="evidence" value="ECO:0007669"/>
    <property type="project" value="InterPro"/>
</dbReference>
<feature type="region of interest" description="Disordered" evidence="1">
    <location>
        <begin position="727"/>
        <end position="771"/>
    </location>
</feature>
<feature type="compositionally biased region" description="Acidic residues" evidence="1">
    <location>
        <begin position="74"/>
        <end position="96"/>
    </location>
</feature>
<dbReference type="GO" id="GO:0046982">
    <property type="term" value="F:protein heterodimerization activity"/>
    <property type="evidence" value="ECO:0007669"/>
    <property type="project" value="InterPro"/>
</dbReference>
<sequence>MDPALKRQRISAPAAQERFCEEKARFFSSLKRPQTLDNSASHKDCNGFTRFYGAVNAREKGFTSYEEAENFEEAEVDDEDMYEDMSEDDAYEEEAPEANMEAARQKLDNKLKSTFEAIFEKYGKDFSGIGDEIDLRTGEIIVDNGHLAEMHNETDAGKGRGRGILRAFTEEPEQAGFSRHGGEDNVEDYYDVDEASDSMDYHVRGRQMLRGSTQEPDLGQESGTEDEEDYSRDTVRQNAAADDDSSDDDILYQNSGIIPAKSLAFLPMALPAESARRSPENAPIVPSHNSAHPVRRSPESASVVVSHSDPRESLASENADQSMNDNELLGTDDNEPDSDWERDDSASDSAQNFKLRKRTGNKKQKRKPLGRTSRLAAKPRPGRKTYTEEDNQALLAWVEWVRTETNYPLWSAQHWNMFSEKNARHTGPAWQQHYRRSLETSRDQHLFPRIMMADKAIPKSVRKWPRSSGDGNSVVDALELDQVANDYPDGPRTKGSIVGAPGLNQPTEDEPVGQQIYPRTEMTHEGAPEPPIVQPQILADEGSAVRKQRRDQAVNNRLSGDIQTPQELPGTGESAKTGQWEQFKHTIWQLYIVEDYTLDSVIKIMTDQYAFQAHKALYKVYLSKWGLKKNRMYGELGSMSVAGLHPDAKGRPDDAARDPQKPSRGQPGYKWWNEPQYEGLSRVEAVYKKRRLERAAKRKARVGARGSVSVTGQGDEEPPLKRAEEAKKRREMLEKGAPLPPLSPDAIARRDRANDLRRARRAEQRRLRRETRAKGIQFPTLDPIVLY</sequence>
<feature type="compositionally biased region" description="Acidic residues" evidence="1">
    <location>
        <begin position="330"/>
        <end position="342"/>
    </location>
</feature>
<dbReference type="PANTHER" id="PTHR15992:SF5">
    <property type="entry name" value="HOLLIDAY JUNCTION RECOGNITION PROTEIN"/>
    <property type="match status" value="1"/>
</dbReference>
<evidence type="ECO:0000259" key="2">
    <source>
        <dbReference type="Pfam" id="PF14420"/>
    </source>
</evidence>
<dbReference type="eggNOG" id="ENOG502SCHT">
    <property type="taxonomic scope" value="Eukaryota"/>
</dbReference>
<dbReference type="AlphaFoldDB" id="A0A177ACI6"/>
<evidence type="ECO:0000313" key="3">
    <source>
        <dbReference type="EMBL" id="OAF59787.1"/>
    </source>
</evidence>
<feature type="region of interest" description="Disordered" evidence="1">
    <location>
        <begin position="74"/>
        <end position="102"/>
    </location>
</feature>
<dbReference type="OrthoDB" id="2420608at2759"/>
<dbReference type="EMBL" id="KV441393">
    <property type="protein sequence ID" value="OAF59787.1"/>
    <property type="molecule type" value="Genomic_DNA"/>
</dbReference>
<dbReference type="VEuPathDB" id="FungiDB:GMDG_06234"/>
<feature type="compositionally biased region" description="Acidic residues" evidence="1">
    <location>
        <begin position="184"/>
        <end position="197"/>
    </location>
</feature>
<feature type="compositionally biased region" description="Polar residues" evidence="1">
    <location>
        <begin position="315"/>
        <end position="325"/>
    </location>
</feature>
<dbReference type="RefSeq" id="XP_024325070.1">
    <property type="nucleotide sequence ID" value="XM_024467475.1"/>
</dbReference>
<proteinExistence type="predicted"/>
<feature type="region of interest" description="Disordered" evidence="1">
    <location>
        <begin position="644"/>
        <end position="671"/>
    </location>
</feature>
<evidence type="ECO:0000256" key="1">
    <source>
        <dbReference type="SAM" id="MobiDB-lite"/>
    </source>
</evidence>
<dbReference type="PANTHER" id="PTHR15992">
    <property type="entry name" value="HOLLIDAY JUNCTION RECOGNITION PROTEIN"/>
    <property type="match status" value="1"/>
</dbReference>
<feature type="compositionally biased region" description="Acidic residues" evidence="1">
    <location>
        <begin position="241"/>
        <end position="250"/>
    </location>
</feature>
<feature type="region of interest" description="Disordered" evidence="1">
    <location>
        <begin position="273"/>
        <end position="387"/>
    </location>
</feature>
<feature type="domain" description="Clr5" evidence="2">
    <location>
        <begin position="579"/>
        <end position="629"/>
    </location>
</feature>
<organism evidence="3">
    <name type="scientific">Pseudogymnoascus destructans</name>
    <dbReference type="NCBI Taxonomy" id="655981"/>
    <lineage>
        <taxon>Eukaryota</taxon>
        <taxon>Fungi</taxon>
        <taxon>Dikarya</taxon>
        <taxon>Ascomycota</taxon>
        <taxon>Pezizomycotina</taxon>
        <taxon>Leotiomycetes</taxon>
        <taxon>Thelebolales</taxon>
        <taxon>Thelebolaceae</taxon>
        <taxon>Pseudogymnoascus</taxon>
    </lineage>
</organism>
<reference evidence="3" key="1">
    <citation type="submission" date="2016-03" db="EMBL/GenBank/DDBJ databases">
        <title>Updated assembly of Pseudogymnoascus destructans, the fungus causing white-nose syndrome of bats.</title>
        <authorList>
            <person name="Palmer J.M."/>
            <person name="Drees K.P."/>
            <person name="Foster J.T."/>
            <person name="Lindner D.L."/>
        </authorList>
    </citation>
    <scope>NUCLEOTIDE SEQUENCE [LARGE SCALE GENOMIC DNA]</scope>
    <source>
        <strain evidence="3">20631-21</strain>
    </source>
</reference>
<dbReference type="Gene3D" id="1.10.20.10">
    <property type="entry name" value="Histone, subunit A"/>
    <property type="match status" value="1"/>
</dbReference>
<dbReference type="InterPro" id="IPR018465">
    <property type="entry name" value="Scm3/HJURP"/>
</dbReference>
<dbReference type="InterPro" id="IPR025676">
    <property type="entry name" value="Clr5_dom"/>
</dbReference>
<feature type="compositionally biased region" description="Basic and acidic residues" evidence="1">
    <location>
        <begin position="646"/>
        <end position="661"/>
    </location>
</feature>
<name>A0A177ACI6_9PEZI</name>
<protein>
    <recommendedName>
        <fullName evidence="2">Clr5 domain-containing protein</fullName>
    </recommendedName>
</protein>
<gene>
    <name evidence="3" type="ORF">VC83_03833</name>
</gene>
<dbReference type="Pfam" id="PF14420">
    <property type="entry name" value="Clr5"/>
    <property type="match status" value="1"/>
</dbReference>
<feature type="region of interest" description="Disordered" evidence="1">
    <location>
        <begin position="168"/>
        <end position="253"/>
    </location>
</feature>
<feature type="compositionally biased region" description="Basic and acidic residues" evidence="1">
    <location>
        <begin position="747"/>
        <end position="771"/>
    </location>
</feature>
<dbReference type="GO" id="GO:0042393">
    <property type="term" value="F:histone binding"/>
    <property type="evidence" value="ECO:0007669"/>
    <property type="project" value="InterPro"/>
</dbReference>
<dbReference type="Gene3D" id="1.10.10.60">
    <property type="entry name" value="Homeodomain-like"/>
    <property type="match status" value="1"/>
</dbReference>